<evidence type="ECO:0000256" key="2">
    <source>
        <dbReference type="ARBA" id="ARBA00009431"/>
    </source>
</evidence>
<feature type="compositionally biased region" description="Basic and acidic residues" evidence="7">
    <location>
        <begin position="222"/>
        <end position="231"/>
    </location>
</feature>
<proteinExistence type="inferred from homology"/>
<dbReference type="Pfam" id="PF00450">
    <property type="entry name" value="Peptidase_S10"/>
    <property type="match status" value="1"/>
</dbReference>
<dbReference type="InterPro" id="IPR001563">
    <property type="entry name" value="Peptidase_S10"/>
</dbReference>
<dbReference type="Gene3D" id="3.40.50.11320">
    <property type="match status" value="1"/>
</dbReference>
<feature type="compositionally biased region" description="Pro residues" evidence="7">
    <location>
        <begin position="205"/>
        <end position="221"/>
    </location>
</feature>
<evidence type="ECO:0000313" key="8">
    <source>
        <dbReference type="EMBL" id="KAB5529832.1"/>
    </source>
</evidence>
<dbReference type="InterPro" id="IPR033124">
    <property type="entry name" value="Ser_caboxypep_his_AS"/>
</dbReference>
<reference evidence="9" key="1">
    <citation type="journal article" date="2019" name="Gigascience">
        <title>De novo genome assembly of the endangered Acer yangbiense, a plant species with extremely small populations endemic to Yunnan Province, China.</title>
        <authorList>
            <person name="Yang J."/>
            <person name="Wariss H.M."/>
            <person name="Tao L."/>
            <person name="Zhang R."/>
            <person name="Yun Q."/>
            <person name="Hollingsworth P."/>
            <person name="Dao Z."/>
            <person name="Luo G."/>
            <person name="Guo H."/>
            <person name="Ma Y."/>
            <person name="Sun W."/>
        </authorList>
    </citation>
    <scope>NUCLEOTIDE SEQUENCE [LARGE SCALE GENOMIC DNA]</scope>
    <source>
        <strain evidence="9">cv. br00</strain>
    </source>
</reference>
<dbReference type="Gene3D" id="1.20.58.340">
    <property type="entry name" value="Magnesium transport protein CorA, transmembrane region"/>
    <property type="match status" value="1"/>
</dbReference>
<dbReference type="Proteomes" id="UP000326939">
    <property type="component" value="Chromosome 13"/>
</dbReference>
<accession>A0A5N5KHI5</accession>
<dbReference type="InterPro" id="IPR029058">
    <property type="entry name" value="AB_hydrolase_fold"/>
</dbReference>
<comment type="caution">
    <text evidence="8">The sequence shown here is derived from an EMBL/GenBank/DDBJ whole genome shotgun (WGS) entry which is preliminary data.</text>
</comment>
<evidence type="ECO:0000256" key="5">
    <source>
        <dbReference type="ARBA" id="ARBA00022801"/>
    </source>
</evidence>
<evidence type="ECO:0000256" key="3">
    <source>
        <dbReference type="ARBA" id="ARBA00022645"/>
    </source>
</evidence>
<comment type="similarity">
    <text evidence="1">Belongs to the CorA metal ion transporter (MIT) (TC 1.A.35.5) family.</text>
</comment>
<dbReference type="GO" id="GO:0006508">
    <property type="term" value="P:proteolysis"/>
    <property type="evidence" value="ECO:0007669"/>
    <property type="project" value="UniProtKB-KW"/>
</dbReference>
<dbReference type="InterPro" id="IPR039204">
    <property type="entry name" value="MRS2-like"/>
</dbReference>
<evidence type="ECO:0000256" key="1">
    <source>
        <dbReference type="ARBA" id="ARBA00007535"/>
    </source>
</evidence>
<comment type="similarity">
    <text evidence="2">Belongs to the peptidase S10 family.</text>
</comment>
<dbReference type="EMBL" id="VDCV01000013">
    <property type="protein sequence ID" value="KAB5529832.1"/>
    <property type="molecule type" value="Genomic_DNA"/>
</dbReference>
<evidence type="ECO:0000256" key="4">
    <source>
        <dbReference type="ARBA" id="ARBA00022670"/>
    </source>
</evidence>
<evidence type="ECO:0000313" key="9">
    <source>
        <dbReference type="Proteomes" id="UP000326939"/>
    </source>
</evidence>
<feature type="region of interest" description="Disordered" evidence="7">
    <location>
        <begin position="200"/>
        <end position="256"/>
    </location>
</feature>
<keyword evidence="5" id="KW-0378">Hydrolase</keyword>
<dbReference type="SUPFAM" id="SSF53474">
    <property type="entry name" value="alpha/beta-Hydrolases"/>
    <property type="match status" value="1"/>
</dbReference>
<name>A0A5N5KHI5_9ROSI</name>
<dbReference type="GO" id="GO:0015095">
    <property type="term" value="F:magnesium ion transmembrane transporter activity"/>
    <property type="evidence" value="ECO:0007669"/>
    <property type="project" value="UniProtKB-ARBA"/>
</dbReference>
<keyword evidence="9" id="KW-1185">Reference proteome</keyword>
<dbReference type="PROSITE" id="PS00560">
    <property type="entry name" value="CARBOXYPEPT_SER_HIS"/>
    <property type="match status" value="1"/>
</dbReference>
<keyword evidence="6" id="KW-0325">Glycoprotein</keyword>
<keyword evidence="3" id="KW-0121">Carboxypeptidase</keyword>
<gene>
    <name evidence="8" type="ORF">DKX38_019913</name>
</gene>
<keyword evidence="4" id="KW-0645">Protease</keyword>
<dbReference type="PANTHER" id="PTHR13890:SF35">
    <property type="entry name" value="MAGNESIUM TRANSPORTER MRS2-3"/>
    <property type="match status" value="1"/>
</dbReference>
<protein>
    <submittedName>
        <fullName evidence="8">Uncharacterized protein</fullName>
    </submittedName>
</protein>
<dbReference type="PANTHER" id="PTHR13890">
    <property type="entry name" value="RNA SPLICING PROTEIN MRS2, MITOCHONDRIAL"/>
    <property type="match status" value="1"/>
</dbReference>
<sequence length="450" mass="51193">MGSVGRGENRAIFKLQEIGSEFRETNFQTHRFQQDRCESQGEFVMIEKKNRTVVVWLLGYWTAMKVVEMTADRITDDRQRRMVWFFADEKKRRQPKGVEKESAVVVSPDRLQLAEKESGFLERVAVRVAEEKGVVFCGGEEDKAAEGCGEEEKAEGEGYTMLYAYNELDYITYDLRFATVRGGGHTAPEYRPEQCLAMIDSPVNSFPPPTMRSRPRTPPLSKPEDDKDPMTRPDPPTTSLNVRFPSSRKKGTGVRPSLLLDSTGQVQAIITAQKVLLLNSRDPSVTPFMEELQWGLMFHHHVTKAQFESKGWSPEKFREGFSHYQDCNKGAKQGLENREGSKVLPFEFVALEACLEAACSCLESEVKYMQFLGGYVFLQNELNILNREADPSIPRNRSSIPRNRSASVSTTSPTFSIKLQVMTSYMYDKGVASHYVGRRWGCRGKKKLWI</sequence>
<organism evidence="8 9">
    <name type="scientific">Salix brachista</name>
    <dbReference type="NCBI Taxonomy" id="2182728"/>
    <lineage>
        <taxon>Eukaryota</taxon>
        <taxon>Viridiplantae</taxon>
        <taxon>Streptophyta</taxon>
        <taxon>Embryophyta</taxon>
        <taxon>Tracheophyta</taxon>
        <taxon>Spermatophyta</taxon>
        <taxon>Magnoliopsida</taxon>
        <taxon>eudicotyledons</taxon>
        <taxon>Gunneridae</taxon>
        <taxon>Pentapetalae</taxon>
        <taxon>rosids</taxon>
        <taxon>fabids</taxon>
        <taxon>Malpighiales</taxon>
        <taxon>Salicaceae</taxon>
        <taxon>Saliceae</taxon>
        <taxon>Salix</taxon>
    </lineage>
</organism>
<evidence type="ECO:0000256" key="6">
    <source>
        <dbReference type="ARBA" id="ARBA00023180"/>
    </source>
</evidence>
<dbReference type="GO" id="GO:0004185">
    <property type="term" value="F:serine-type carboxypeptidase activity"/>
    <property type="evidence" value="ECO:0007669"/>
    <property type="project" value="InterPro"/>
</dbReference>
<evidence type="ECO:0000256" key="7">
    <source>
        <dbReference type="SAM" id="MobiDB-lite"/>
    </source>
</evidence>
<dbReference type="AlphaFoldDB" id="A0A5N5KHI5"/>